<dbReference type="Pfam" id="PF19545">
    <property type="entry name" value="DUF6069"/>
    <property type="match status" value="1"/>
</dbReference>
<dbReference type="RefSeq" id="WP_091573825.1">
    <property type="nucleotide sequence ID" value="NZ_FLRH01000003.1"/>
</dbReference>
<feature type="transmembrane region" description="Helical" evidence="1">
    <location>
        <begin position="48"/>
        <end position="69"/>
    </location>
</feature>
<gene>
    <name evidence="2" type="ORF">GA0070622_2982</name>
</gene>
<dbReference type="Proteomes" id="UP000199558">
    <property type="component" value="Unassembled WGS sequence"/>
</dbReference>
<proteinExistence type="predicted"/>
<dbReference type="STRING" id="946078.GA0070622_2982"/>
<feature type="transmembrane region" description="Helical" evidence="1">
    <location>
        <begin position="108"/>
        <end position="128"/>
    </location>
</feature>
<keyword evidence="1" id="KW-1133">Transmembrane helix</keyword>
<dbReference type="EMBL" id="FLRH01000003">
    <property type="protein sequence ID" value="SBT65966.1"/>
    <property type="molecule type" value="Genomic_DNA"/>
</dbReference>
<evidence type="ECO:0000313" key="2">
    <source>
        <dbReference type="EMBL" id="SBT65966.1"/>
    </source>
</evidence>
<keyword evidence="1" id="KW-0472">Membrane</keyword>
<sequence length="140" mass="13949">MADLSRAAIVALAVVGAVVVNLVVYAVGRAAGGTFRFTAAGGPAEVDALTVAAFSALPLLVGLTAVALLAPRAGWVVRAASVVGPALAVLTIALMTLPTDLDATSKTTLALCHLTLVPIVVVAVAALGRRTRVVADRLAT</sequence>
<feature type="transmembrane region" description="Helical" evidence="1">
    <location>
        <begin position="76"/>
        <end position="96"/>
    </location>
</feature>
<feature type="transmembrane region" description="Helical" evidence="1">
    <location>
        <begin position="7"/>
        <end position="28"/>
    </location>
</feature>
<evidence type="ECO:0000313" key="3">
    <source>
        <dbReference type="Proteomes" id="UP000199558"/>
    </source>
</evidence>
<dbReference type="AlphaFoldDB" id="A0A1A9BA75"/>
<dbReference type="OrthoDB" id="3297943at2"/>
<evidence type="ECO:0000256" key="1">
    <source>
        <dbReference type="SAM" id="Phobius"/>
    </source>
</evidence>
<reference evidence="3" key="1">
    <citation type="submission" date="2016-06" db="EMBL/GenBank/DDBJ databases">
        <authorList>
            <person name="Varghese N."/>
            <person name="Submissions Spin"/>
        </authorList>
    </citation>
    <scope>NUCLEOTIDE SEQUENCE [LARGE SCALE GENOMIC DNA]</scope>
    <source>
        <strain evidence="3">DSM 45794</strain>
    </source>
</reference>
<keyword evidence="3" id="KW-1185">Reference proteome</keyword>
<dbReference type="InterPro" id="IPR045713">
    <property type="entry name" value="DUF6069"/>
</dbReference>
<keyword evidence="1" id="KW-0812">Transmembrane</keyword>
<accession>A0A1A9BA75</accession>
<organism evidence="2 3">
    <name type="scientific">Micromonospora sediminicola</name>
    <dbReference type="NCBI Taxonomy" id="946078"/>
    <lineage>
        <taxon>Bacteria</taxon>
        <taxon>Bacillati</taxon>
        <taxon>Actinomycetota</taxon>
        <taxon>Actinomycetes</taxon>
        <taxon>Micromonosporales</taxon>
        <taxon>Micromonosporaceae</taxon>
        <taxon>Micromonospora</taxon>
    </lineage>
</organism>
<protein>
    <submittedName>
        <fullName evidence="2">Uncharacterized protein</fullName>
    </submittedName>
</protein>
<name>A0A1A9BA75_9ACTN</name>